<dbReference type="EMBL" id="CP043431">
    <property type="protein sequence ID" value="QNT64821.1"/>
    <property type="molecule type" value="Genomic_DNA"/>
</dbReference>
<dbReference type="RefSeq" id="WP_104914658.1">
    <property type="nucleotide sequence ID" value="NZ_CP026847.1"/>
</dbReference>
<proteinExistence type="predicted"/>
<dbReference type="Proteomes" id="UP000516446">
    <property type="component" value="Chromosome"/>
</dbReference>
<evidence type="ECO:0000313" key="1">
    <source>
        <dbReference type="EMBL" id="QNT64821.1"/>
    </source>
</evidence>
<keyword evidence="2" id="KW-1185">Reference proteome</keyword>
<name>A0A7H1MMY5_9LACO</name>
<evidence type="ECO:0000313" key="2">
    <source>
        <dbReference type="Proteomes" id="UP000516446"/>
    </source>
</evidence>
<protein>
    <submittedName>
        <fullName evidence="1">Restriction endonuclease subunit R</fullName>
    </submittedName>
</protein>
<keyword evidence="1" id="KW-0540">Nuclease</keyword>
<reference evidence="1 2" key="1">
    <citation type="submission" date="2019-08" db="EMBL/GenBank/DDBJ databases">
        <authorList>
            <person name="Chang H.C."/>
            <person name="Mun S.Y."/>
        </authorList>
    </citation>
    <scope>NUCLEOTIDE SEQUENCE [LARGE SCALE GENOMIC DNA]</scope>
    <source>
        <strain evidence="1 2">SK</strain>
    </source>
</reference>
<dbReference type="AlphaFoldDB" id="A0A7H1MMY5"/>
<accession>A0A7H1MMY5</accession>
<gene>
    <name evidence="1" type="ORF">FY536_06015</name>
</gene>
<sequence length="301" mass="35545">MVEKNNEFQKYFIAGQQALNDQDWLRANEQLEKAYILEQTDAVLLMLVTSLEQSEQYQQAWGLIRTNESLFKTSETQAYLYVEIALANQMYLAAWEFAVTTTWAEELVNKVQFQENKDQVELSQTIKNRARHFFNLSDVNLAEQAERLQTAEMLPRNYYLQGAKTLLVDPFLPAITRSTLVDRLRRLKVSEELEFLWLDQQYKKMIPSQLESLEEILFWKKLTKALQNGIYQDDPVILEGLERQIYLEMTLSYPHFPTFYLDADAWIQTEMLGLHTLIDQKETPEQEKYHRLLLNEQAKLI</sequence>
<organism evidence="1 2">
    <name type="scientific">Weissella koreensis</name>
    <dbReference type="NCBI Taxonomy" id="165096"/>
    <lineage>
        <taxon>Bacteria</taxon>
        <taxon>Bacillati</taxon>
        <taxon>Bacillota</taxon>
        <taxon>Bacilli</taxon>
        <taxon>Lactobacillales</taxon>
        <taxon>Lactobacillaceae</taxon>
        <taxon>Weissella</taxon>
    </lineage>
</organism>
<keyword evidence="1" id="KW-0378">Hydrolase</keyword>
<dbReference type="GO" id="GO:0004519">
    <property type="term" value="F:endonuclease activity"/>
    <property type="evidence" value="ECO:0007669"/>
    <property type="project" value="UniProtKB-KW"/>
</dbReference>
<keyword evidence="1" id="KW-0255">Endonuclease</keyword>